<gene>
    <name evidence="2" type="ORF">ENS29_16610</name>
</gene>
<keyword evidence="1" id="KW-0812">Transmembrane</keyword>
<dbReference type="Pfam" id="PF04246">
    <property type="entry name" value="RseC_MucC"/>
    <property type="match status" value="1"/>
</dbReference>
<dbReference type="AlphaFoldDB" id="A0A7C4RUP1"/>
<evidence type="ECO:0000256" key="1">
    <source>
        <dbReference type="SAM" id="Phobius"/>
    </source>
</evidence>
<keyword evidence="1" id="KW-1133">Transmembrane helix</keyword>
<dbReference type="PANTHER" id="PTHR35867:SF1">
    <property type="entry name" value="PROTEIN RSEC"/>
    <property type="match status" value="1"/>
</dbReference>
<organism evidence="2">
    <name type="scientific">Desulfatirhabdium butyrativorans</name>
    <dbReference type="NCBI Taxonomy" id="340467"/>
    <lineage>
        <taxon>Bacteria</taxon>
        <taxon>Pseudomonadati</taxon>
        <taxon>Thermodesulfobacteriota</taxon>
        <taxon>Desulfobacteria</taxon>
        <taxon>Desulfobacterales</taxon>
        <taxon>Desulfatirhabdiaceae</taxon>
        <taxon>Desulfatirhabdium</taxon>
    </lineage>
</organism>
<dbReference type="PANTHER" id="PTHR35867">
    <property type="entry name" value="PROTEIN RSEC"/>
    <property type="match status" value="1"/>
</dbReference>
<dbReference type="InterPro" id="IPR007359">
    <property type="entry name" value="SigmaE_reg_RseC_MucC"/>
</dbReference>
<evidence type="ECO:0000313" key="2">
    <source>
        <dbReference type="EMBL" id="HGU34447.1"/>
    </source>
</evidence>
<evidence type="ECO:0008006" key="3">
    <source>
        <dbReference type="Google" id="ProtNLM"/>
    </source>
</evidence>
<feature type="transmembrane region" description="Helical" evidence="1">
    <location>
        <begin position="113"/>
        <end position="136"/>
    </location>
</feature>
<accession>A0A7C4RUP1</accession>
<name>A0A7C4RUP1_9BACT</name>
<protein>
    <recommendedName>
        <fullName evidence="3">Fis family transcriptional regulator</fullName>
    </recommendedName>
</protein>
<dbReference type="PIRSF" id="PIRSF004923">
    <property type="entry name" value="RseC"/>
    <property type="match status" value="1"/>
</dbReference>
<reference evidence="2" key="1">
    <citation type="journal article" date="2020" name="mSystems">
        <title>Genome- and Community-Level Interaction Insights into Carbon Utilization and Element Cycling Functions of Hydrothermarchaeota in Hydrothermal Sediment.</title>
        <authorList>
            <person name="Zhou Z."/>
            <person name="Liu Y."/>
            <person name="Xu W."/>
            <person name="Pan J."/>
            <person name="Luo Z.H."/>
            <person name="Li M."/>
        </authorList>
    </citation>
    <scope>NUCLEOTIDE SEQUENCE [LARGE SCALE GENOMIC DNA]</scope>
    <source>
        <strain evidence="2">SpSt-477</strain>
    </source>
</reference>
<feature type="transmembrane region" description="Helical" evidence="1">
    <location>
        <begin position="80"/>
        <end position="101"/>
    </location>
</feature>
<keyword evidence="1" id="KW-0472">Membrane</keyword>
<proteinExistence type="predicted"/>
<dbReference type="EMBL" id="DSUH01000380">
    <property type="protein sequence ID" value="HGU34447.1"/>
    <property type="molecule type" value="Genomic_DNA"/>
</dbReference>
<comment type="caution">
    <text evidence="2">The sequence shown here is derived from an EMBL/GenBank/DDBJ whole genome shotgun (WGS) entry which is preliminary data.</text>
</comment>
<sequence length="175" mass="18284">MLRRKGCIVPVEEGVVLKRIDAKGLALVKTVRSSACESCSARHSCSGQDAGGSEMEVEAINVADAAVGDRVQIAIESKTLLSAAFLLYVLPIVAMAIGAAIGDDLGPKMGYDATLTSIVLGMGAFAAAFCIVRWYANRKASGNAYRPRITRIVETAARVADTSSSSSSPKCPYPA</sequence>
<dbReference type="InterPro" id="IPR026268">
    <property type="entry name" value="RseC"/>
</dbReference>